<organism evidence="2 3">
    <name type="scientific">Stenotrophomonas maltophilia</name>
    <name type="common">Pseudomonas maltophilia</name>
    <name type="synonym">Xanthomonas maltophilia</name>
    <dbReference type="NCBI Taxonomy" id="40324"/>
    <lineage>
        <taxon>Bacteria</taxon>
        <taxon>Pseudomonadati</taxon>
        <taxon>Pseudomonadota</taxon>
        <taxon>Gammaproteobacteria</taxon>
        <taxon>Lysobacterales</taxon>
        <taxon>Lysobacteraceae</taxon>
        <taxon>Stenotrophomonas</taxon>
        <taxon>Stenotrophomonas maltophilia group</taxon>
    </lineage>
</organism>
<protein>
    <submittedName>
        <fullName evidence="2">DUF3011 domain-containing protein</fullName>
    </submittedName>
</protein>
<reference evidence="2 3" key="1">
    <citation type="submission" date="2019-04" db="EMBL/GenBank/DDBJ databases">
        <title>Microbes associate with the intestines of laboratory mice.</title>
        <authorList>
            <person name="Navarre W."/>
            <person name="Wong E."/>
            <person name="Huang K."/>
            <person name="Tropini C."/>
            <person name="Ng K."/>
            <person name="Yu B."/>
        </authorList>
    </citation>
    <scope>NUCLEOTIDE SEQUENCE [LARGE SCALE GENOMIC DNA]</scope>
    <source>
        <strain evidence="2 3">NM62_B4-13</strain>
    </source>
</reference>
<feature type="chain" id="PRO_5020929333" evidence="1">
    <location>
        <begin position="31"/>
        <end position="184"/>
    </location>
</feature>
<dbReference type="EMBL" id="SRYW01000002">
    <property type="protein sequence ID" value="TGY36421.1"/>
    <property type="molecule type" value="Genomic_DNA"/>
</dbReference>
<gene>
    <name evidence="2" type="ORF">E5352_02695</name>
</gene>
<evidence type="ECO:0000313" key="2">
    <source>
        <dbReference type="EMBL" id="TGY36421.1"/>
    </source>
</evidence>
<proteinExistence type="predicted"/>
<name>A0A4S2D6F5_STEMA</name>
<dbReference type="Pfam" id="PF11218">
    <property type="entry name" value="DUF3011"/>
    <property type="match status" value="1"/>
</dbReference>
<comment type="caution">
    <text evidence="2">The sequence shown here is derived from an EMBL/GenBank/DDBJ whole genome shotgun (WGS) entry which is preliminary data.</text>
</comment>
<evidence type="ECO:0000313" key="3">
    <source>
        <dbReference type="Proteomes" id="UP000306631"/>
    </source>
</evidence>
<sequence>MRSNGMRQGKQRWLWALLPSMLVLGATAHAQQYERYDDGYNSGPVRCESNKNRTQQCPLDGRARLVRQISGSPCIEGETWGQARNGVWVTRGCRAEFIAERGRPSHGGGHWNGGGGWNNGGGRGEIISCDSKDRRDRRCNVTIRRDVRLVRQTSGTACIEGQTWGWDRNGVWVTGGCRGQFLVN</sequence>
<evidence type="ECO:0000256" key="1">
    <source>
        <dbReference type="SAM" id="SignalP"/>
    </source>
</evidence>
<keyword evidence="1" id="KW-0732">Signal</keyword>
<dbReference type="Proteomes" id="UP000306631">
    <property type="component" value="Unassembled WGS sequence"/>
</dbReference>
<dbReference type="InterPro" id="IPR021381">
    <property type="entry name" value="DUF3011"/>
</dbReference>
<accession>A0A4S2D6F5</accession>
<dbReference type="AlphaFoldDB" id="A0A4S2D6F5"/>
<dbReference type="OrthoDB" id="6052310at2"/>
<feature type="signal peptide" evidence="1">
    <location>
        <begin position="1"/>
        <end position="30"/>
    </location>
</feature>